<proteinExistence type="predicted"/>
<dbReference type="PANTHER" id="PTHR46756:SF10">
    <property type="entry name" value="GROWTH ARREST-SPECIFIC 2B"/>
    <property type="match status" value="1"/>
</dbReference>
<dbReference type="Ensembl" id="ENSDCDT00010032104.1">
    <property type="protein sequence ID" value="ENSDCDP00010025980.1"/>
    <property type="gene ID" value="ENSDCDG00010016410.1"/>
</dbReference>
<evidence type="ECO:0000259" key="1">
    <source>
        <dbReference type="PROSITE" id="PS50021"/>
    </source>
</evidence>
<dbReference type="GO" id="GO:0051015">
    <property type="term" value="F:actin filament binding"/>
    <property type="evidence" value="ECO:0007669"/>
    <property type="project" value="TreeGrafter"/>
</dbReference>
<feature type="domain" description="Calponin-homology (CH)" evidence="1">
    <location>
        <begin position="30"/>
        <end position="153"/>
    </location>
</feature>
<reference evidence="2" key="2">
    <citation type="submission" date="2025-09" db="UniProtKB">
        <authorList>
            <consortium name="Ensembl"/>
        </authorList>
    </citation>
    <scope>IDENTIFICATION</scope>
</reference>
<dbReference type="InterPro" id="IPR001715">
    <property type="entry name" value="CH_dom"/>
</dbReference>
<keyword evidence="3" id="KW-1185">Reference proteome</keyword>
<dbReference type="Gene3D" id="1.10.418.10">
    <property type="entry name" value="Calponin-like domain"/>
    <property type="match status" value="1"/>
</dbReference>
<reference evidence="2" key="1">
    <citation type="submission" date="2025-08" db="UniProtKB">
        <authorList>
            <consortium name="Ensembl"/>
        </authorList>
    </citation>
    <scope>IDENTIFICATION</scope>
</reference>
<dbReference type="InterPro" id="IPR036872">
    <property type="entry name" value="CH_dom_sf"/>
</dbReference>
<dbReference type="SMART" id="SM00033">
    <property type="entry name" value="CH"/>
    <property type="match status" value="1"/>
</dbReference>
<sequence>GTCSHSETGRVGPGLQWCEWLATRHQAGLLPMKEDLAIWLNGILGKGGEAPSPGLDGQTGHRVLLCQLAEELQERMMVGSSGSSKPLLRRVIQCRADAASGSFFARDNAANFLYWCRKVGVDEAHLFESEDLVLQRQPWEVCLCLLQLGGIASRYGVEPPGLVKLDREIEKEEGARRLPTSGKKSTGTLLDNTVSVWKHISEDPPCRCTMRFCMLNDKHAMVRKHDPCRMTPALRPGVRQACKSSSNAPKMKEASPDSYLMVGTHCVRRRSKQTRGQPIREKPWRWWWWW</sequence>
<dbReference type="GO" id="GO:0051764">
    <property type="term" value="P:actin crosslink formation"/>
    <property type="evidence" value="ECO:0007669"/>
    <property type="project" value="TreeGrafter"/>
</dbReference>
<dbReference type="GO" id="GO:0005884">
    <property type="term" value="C:actin filament"/>
    <property type="evidence" value="ECO:0007669"/>
    <property type="project" value="TreeGrafter"/>
</dbReference>
<organism evidence="2 3">
    <name type="scientific">Denticeps clupeoides</name>
    <name type="common">denticle herring</name>
    <dbReference type="NCBI Taxonomy" id="299321"/>
    <lineage>
        <taxon>Eukaryota</taxon>
        <taxon>Metazoa</taxon>
        <taxon>Chordata</taxon>
        <taxon>Craniata</taxon>
        <taxon>Vertebrata</taxon>
        <taxon>Euteleostomi</taxon>
        <taxon>Actinopterygii</taxon>
        <taxon>Neopterygii</taxon>
        <taxon>Teleostei</taxon>
        <taxon>Clupei</taxon>
        <taxon>Clupeiformes</taxon>
        <taxon>Denticipitoidei</taxon>
        <taxon>Denticipitidae</taxon>
        <taxon>Denticeps</taxon>
    </lineage>
</organism>
<dbReference type="AlphaFoldDB" id="A0AAY4BYI2"/>
<evidence type="ECO:0000313" key="2">
    <source>
        <dbReference type="Ensembl" id="ENSDCDP00010025980.1"/>
    </source>
</evidence>
<protein>
    <recommendedName>
        <fullName evidence="1">Calponin-homology (CH) domain-containing protein</fullName>
    </recommendedName>
</protein>
<dbReference type="GO" id="GO:0008093">
    <property type="term" value="F:cytoskeletal anchor activity"/>
    <property type="evidence" value="ECO:0007669"/>
    <property type="project" value="TreeGrafter"/>
</dbReference>
<dbReference type="SUPFAM" id="SSF47576">
    <property type="entry name" value="Calponin-homology domain, CH-domain"/>
    <property type="match status" value="1"/>
</dbReference>
<name>A0AAY4BYI2_9TELE</name>
<evidence type="ECO:0000313" key="3">
    <source>
        <dbReference type="Proteomes" id="UP000694580"/>
    </source>
</evidence>
<accession>A0AAY4BYI2</accession>
<dbReference type="Proteomes" id="UP000694580">
    <property type="component" value="Unplaced"/>
</dbReference>
<dbReference type="PANTHER" id="PTHR46756">
    <property type="entry name" value="TRANSGELIN"/>
    <property type="match status" value="1"/>
</dbReference>
<dbReference type="GeneTree" id="ENSGT00940000155755"/>
<dbReference type="PROSITE" id="PS50021">
    <property type="entry name" value="CH"/>
    <property type="match status" value="1"/>
</dbReference>